<accession>A0A098E9Q8</accession>
<dbReference type="AlphaFoldDB" id="A0A098E9Q8"/>
<gene>
    <name evidence="1" type="ORF">MSIBF_A2680019</name>
</gene>
<protein>
    <submittedName>
        <fullName evidence="1">Uncharacterized protein</fullName>
    </submittedName>
</protein>
<sequence>MLIYSVKLLMYKWNNNCNYSATPKITGNLKIFRFLKIENLVDFQ</sequence>
<evidence type="ECO:0000313" key="1">
    <source>
        <dbReference type="EMBL" id="CEG12747.1"/>
    </source>
</evidence>
<name>A0A098E9Q8_9ZZZZ</name>
<dbReference type="EMBL" id="CCXY01000188">
    <property type="protein sequence ID" value="CEG12747.1"/>
    <property type="molecule type" value="Genomic_DNA"/>
</dbReference>
<organism evidence="1">
    <name type="scientific">groundwater metagenome</name>
    <dbReference type="NCBI Taxonomy" id="717931"/>
    <lineage>
        <taxon>unclassified sequences</taxon>
        <taxon>metagenomes</taxon>
        <taxon>ecological metagenomes</taxon>
    </lineage>
</organism>
<reference evidence="1" key="1">
    <citation type="submission" date="2014-09" db="EMBL/GenBank/DDBJ databases">
        <authorList>
            <person name="Probst J Alexander"/>
        </authorList>
    </citation>
    <scope>NUCLEOTIDE SEQUENCE</scope>
</reference>
<proteinExistence type="predicted"/>